<dbReference type="Proteomes" id="UP000054018">
    <property type="component" value="Unassembled WGS sequence"/>
</dbReference>
<proteinExistence type="predicted"/>
<dbReference type="HOGENOM" id="CLU_114633_0_0_1"/>
<dbReference type="EMBL" id="KN833686">
    <property type="protein sequence ID" value="KIK30676.1"/>
    <property type="molecule type" value="Genomic_DNA"/>
</dbReference>
<dbReference type="AlphaFoldDB" id="A0A0C9ZMK5"/>
<reference evidence="3" key="2">
    <citation type="submission" date="2015-01" db="EMBL/GenBank/DDBJ databases">
        <title>Evolutionary Origins and Diversification of the Mycorrhizal Mutualists.</title>
        <authorList>
            <consortium name="DOE Joint Genome Institute"/>
            <consortium name="Mycorrhizal Genomics Consortium"/>
            <person name="Kohler A."/>
            <person name="Kuo A."/>
            <person name="Nagy L.G."/>
            <person name="Floudas D."/>
            <person name="Copeland A."/>
            <person name="Barry K.W."/>
            <person name="Cichocki N."/>
            <person name="Veneault-Fourrey C."/>
            <person name="LaButti K."/>
            <person name="Lindquist E.A."/>
            <person name="Lipzen A."/>
            <person name="Lundell T."/>
            <person name="Morin E."/>
            <person name="Murat C."/>
            <person name="Riley R."/>
            <person name="Ohm R."/>
            <person name="Sun H."/>
            <person name="Tunlid A."/>
            <person name="Henrissat B."/>
            <person name="Grigoriev I.V."/>
            <person name="Hibbett D.S."/>
            <person name="Martin F."/>
        </authorList>
    </citation>
    <scope>NUCLEOTIDE SEQUENCE [LARGE SCALE GENOMIC DNA]</scope>
    <source>
        <strain evidence="3">441</strain>
    </source>
</reference>
<accession>A0A0C9ZMK5</accession>
<dbReference type="OrthoDB" id="4072855at2759"/>
<feature type="region of interest" description="Disordered" evidence="1">
    <location>
        <begin position="44"/>
        <end position="80"/>
    </location>
</feature>
<evidence type="ECO:0000256" key="1">
    <source>
        <dbReference type="SAM" id="MobiDB-lite"/>
    </source>
</evidence>
<feature type="non-terminal residue" evidence="2">
    <location>
        <position position="165"/>
    </location>
</feature>
<organism evidence="2 3">
    <name type="scientific">Pisolithus microcarpus 441</name>
    <dbReference type="NCBI Taxonomy" id="765257"/>
    <lineage>
        <taxon>Eukaryota</taxon>
        <taxon>Fungi</taxon>
        <taxon>Dikarya</taxon>
        <taxon>Basidiomycota</taxon>
        <taxon>Agaricomycotina</taxon>
        <taxon>Agaricomycetes</taxon>
        <taxon>Agaricomycetidae</taxon>
        <taxon>Boletales</taxon>
        <taxon>Sclerodermatineae</taxon>
        <taxon>Pisolithaceae</taxon>
        <taxon>Pisolithus</taxon>
    </lineage>
</organism>
<feature type="region of interest" description="Disordered" evidence="1">
    <location>
        <begin position="92"/>
        <end position="165"/>
    </location>
</feature>
<feature type="compositionally biased region" description="Polar residues" evidence="1">
    <location>
        <begin position="55"/>
        <end position="80"/>
    </location>
</feature>
<evidence type="ECO:0000313" key="2">
    <source>
        <dbReference type="EMBL" id="KIK30676.1"/>
    </source>
</evidence>
<gene>
    <name evidence="2" type="ORF">PISMIDRAFT_32054</name>
</gene>
<sequence length="165" mass="18352">MSSSVKRTLTEAEFATRCAPEWQRSDDLSPDLAARIRYASMRGRKNVMEGYRSLPPSSETPHPSPVKDSTSSTTIAHGLPTSNEILHHVFSSAPGVYTPLPSPGKRRRSRVDLDDENMDASPVNGWSEDRNETMEGVSDDEEMEVERPVKPLRRSGRSTKIEVSP</sequence>
<keyword evidence="3" id="KW-1185">Reference proteome</keyword>
<name>A0A0C9ZMK5_9AGAM</name>
<protein>
    <submittedName>
        <fullName evidence="2">Uncharacterized protein</fullName>
    </submittedName>
</protein>
<evidence type="ECO:0000313" key="3">
    <source>
        <dbReference type="Proteomes" id="UP000054018"/>
    </source>
</evidence>
<reference evidence="2 3" key="1">
    <citation type="submission" date="2014-04" db="EMBL/GenBank/DDBJ databases">
        <authorList>
            <consortium name="DOE Joint Genome Institute"/>
            <person name="Kuo A."/>
            <person name="Kohler A."/>
            <person name="Costa M.D."/>
            <person name="Nagy L.G."/>
            <person name="Floudas D."/>
            <person name="Copeland A."/>
            <person name="Barry K.W."/>
            <person name="Cichocki N."/>
            <person name="Veneault-Fourrey C."/>
            <person name="LaButti K."/>
            <person name="Lindquist E.A."/>
            <person name="Lipzen A."/>
            <person name="Lundell T."/>
            <person name="Morin E."/>
            <person name="Murat C."/>
            <person name="Sun H."/>
            <person name="Tunlid A."/>
            <person name="Henrissat B."/>
            <person name="Grigoriev I.V."/>
            <person name="Hibbett D.S."/>
            <person name="Martin F."/>
            <person name="Nordberg H.P."/>
            <person name="Cantor M.N."/>
            <person name="Hua S.X."/>
        </authorList>
    </citation>
    <scope>NUCLEOTIDE SEQUENCE [LARGE SCALE GENOMIC DNA]</scope>
    <source>
        <strain evidence="2 3">441</strain>
    </source>
</reference>